<evidence type="ECO:0000256" key="2">
    <source>
        <dbReference type="SAM" id="Phobius"/>
    </source>
</evidence>
<gene>
    <name evidence="4" type="ORF">PHAECO_LOCUS1968</name>
</gene>
<feature type="region of interest" description="Disordered" evidence="1">
    <location>
        <begin position="167"/>
        <end position="217"/>
    </location>
</feature>
<feature type="signal peptide" evidence="3">
    <location>
        <begin position="1"/>
        <end position="19"/>
    </location>
</feature>
<keyword evidence="2" id="KW-0472">Membrane</keyword>
<accession>A0A9P0DHS9</accession>
<dbReference type="Proteomes" id="UP001153737">
    <property type="component" value="Chromosome 10"/>
</dbReference>
<keyword evidence="3" id="KW-0732">Signal</keyword>
<keyword evidence="2" id="KW-0812">Transmembrane</keyword>
<protein>
    <submittedName>
        <fullName evidence="4">Uncharacterized protein</fullName>
    </submittedName>
</protein>
<reference evidence="4" key="1">
    <citation type="submission" date="2022-01" db="EMBL/GenBank/DDBJ databases">
        <authorList>
            <person name="King R."/>
        </authorList>
    </citation>
    <scope>NUCLEOTIDE SEQUENCE</scope>
</reference>
<keyword evidence="5" id="KW-1185">Reference proteome</keyword>
<dbReference type="AlphaFoldDB" id="A0A9P0DHS9"/>
<evidence type="ECO:0000313" key="4">
    <source>
        <dbReference type="EMBL" id="CAH1117366.1"/>
    </source>
</evidence>
<sequence length="217" mass="24332">MWFECVFLMVFSLSHFAASQLTLAGPKCGQRQCKMTEYCSPTDGTCAPCSIACNKSSHNYEEIICENKCQDYLHDLRYVPKDGSSDNRGDLRNTVDRLSQMVTVTLTLVCFMLVVLASFLCFQFYRWKDKKNITLASLKQKILKKKSSPQDNSNAARTNNALTLADGKKGDLRLEMPTPVSHSDHSPVTVTTSISRRPAEDSTLDYAYDNPAMTSSR</sequence>
<evidence type="ECO:0000313" key="5">
    <source>
        <dbReference type="Proteomes" id="UP001153737"/>
    </source>
</evidence>
<evidence type="ECO:0000256" key="3">
    <source>
        <dbReference type="SAM" id="SignalP"/>
    </source>
</evidence>
<feature type="compositionally biased region" description="Polar residues" evidence="1">
    <location>
        <begin position="186"/>
        <end position="195"/>
    </location>
</feature>
<evidence type="ECO:0000256" key="1">
    <source>
        <dbReference type="SAM" id="MobiDB-lite"/>
    </source>
</evidence>
<proteinExistence type="predicted"/>
<reference evidence="4" key="2">
    <citation type="submission" date="2022-10" db="EMBL/GenBank/DDBJ databases">
        <authorList>
            <consortium name="ENA_rothamsted_submissions"/>
            <consortium name="culmorum"/>
            <person name="King R."/>
        </authorList>
    </citation>
    <scope>NUCLEOTIDE SEQUENCE</scope>
</reference>
<feature type="transmembrane region" description="Helical" evidence="2">
    <location>
        <begin position="101"/>
        <end position="122"/>
    </location>
</feature>
<keyword evidence="2" id="KW-1133">Transmembrane helix</keyword>
<feature type="chain" id="PRO_5040217447" evidence="3">
    <location>
        <begin position="20"/>
        <end position="217"/>
    </location>
</feature>
<organism evidence="4 5">
    <name type="scientific">Phaedon cochleariae</name>
    <name type="common">Mustard beetle</name>
    <dbReference type="NCBI Taxonomy" id="80249"/>
    <lineage>
        <taxon>Eukaryota</taxon>
        <taxon>Metazoa</taxon>
        <taxon>Ecdysozoa</taxon>
        <taxon>Arthropoda</taxon>
        <taxon>Hexapoda</taxon>
        <taxon>Insecta</taxon>
        <taxon>Pterygota</taxon>
        <taxon>Neoptera</taxon>
        <taxon>Endopterygota</taxon>
        <taxon>Coleoptera</taxon>
        <taxon>Polyphaga</taxon>
        <taxon>Cucujiformia</taxon>
        <taxon>Chrysomeloidea</taxon>
        <taxon>Chrysomelidae</taxon>
        <taxon>Chrysomelinae</taxon>
        <taxon>Chrysomelini</taxon>
        <taxon>Phaedon</taxon>
    </lineage>
</organism>
<dbReference type="OrthoDB" id="6599193at2759"/>
<name>A0A9P0DHS9_PHACE</name>
<dbReference type="EMBL" id="OU896716">
    <property type="protein sequence ID" value="CAH1117366.1"/>
    <property type="molecule type" value="Genomic_DNA"/>
</dbReference>